<dbReference type="PROSITE" id="PS50103">
    <property type="entry name" value="ZF_C3H1"/>
    <property type="match status" value="1"/>
</dbReference>
<dbReference type="InParanoid" id="A0A2R6PWH4"/>
<keyword evidence="8" id="KW-1185">Reference proteome</keyword>
<dbReference type="PANTHER" id="PTHR44489:SF14">
    <property type="entry name" value="ZINC FINGER CCCH DOMAIN-CONTAINING PROTEIN 59-RELATED"/>
    <property type="match status" value="1"/>
</dbReference>
<dbReference type="GO" id="GO:0008270">
    <property type="term" value="F:zinc ion binding"/>
    <property type="evidence" value="ECO:0007669"/>
    <property type="project" value="UniProtKB-KW"/>
</dbReference>
<keyword evidence="3 4" id="KW-0862">Zinc</keyword>
<dbReference type="InterPro" id="IPR000571">
    <property type="entry name" value="Znf_CCCH"/>
</dbReference>
<evidence type="ECO:0000256" key="1">
    <source>
        <dbReference type="ARBA" id="ARBA00022723"/>
    </source>
</evidence>
<reference evidence="8" key="2">
    <citation type="journal article" date="2018" name="BMC Genomics">
        <title>A manually annotated Actinidia chinensis var. chinensis (kiwifruit) genome highlights the challenges associated with draft genomes and gene prediction in plants.</title>
        <authorList>
            <person name="Pilkington S.M."/>
            <person name="Crowhurst R."/>
            <person name="Hilario E."/>
            <person name="Nardozza S."/>
            <person name="Fraser L."/>
            <person name="Peng Y."/>
            <person name="Gunaseelan K."/>
            <person name="Simpson R."/>
            <person name="Tahir J."/>
            <person name="Deroles S.C."/>
            <person name="Templeton K."/>
            <person name="Luo Z."/>
            <person name="Davy M."/>
            <person name="Cheng C."/>
            <person name="McNeilage M."/>
            <person name="Scaglione D."/>
            <person name="Liu Y."/>
            <person name="Zhang Q."/>
            <person name="Datson P."/>
            <person name="De Silva N."/>
            <person name="Gardiner S.E."/>
            <person name="Bassett H."/>
            <person name="Chagne D."/>
            <person name="McCallum J."/>
            <person name="Dzierzon H."/>
            <person name="Deng C."/>
            <person name="Wang Y.Y."/>
            <person name="Barron L."/>
            <person name="Manako K."/>
            <person name="Bowen J."/>
            <person name="Foster T.M."/>
            <person name="Erridge Z.A."/>
            <person name="Tiffin H."/>
            <person name="Waite C.N."/>
            <person name="Davies K.M."/>
            <person name="Grierson E.P."/>
            <person name="Laing W.A."/>
            <person name="Kirk R."/>
            <person name="Chen X."/>
            <person name="Wood M."/>
            <person name="Montefiori M."/>
            <person name="Brummell D.A."/>
            <person name="Schwinn K.E."/>
            <person name="Catanach A."/>
            <person name="Fullerton C."/>
            <person name="Li D."/>
            <person name="Meiyalaghan S."/>
            <person name="Nieuwenhuizen N."/>
            <person name="Read N."/>
            <person name="Prakash R."/>
            <person name="Hunter D."/>
            <person name="Zhang H."/>
            <person name="McKenzie M."/>
            <person name="Knabel M."/>
            <person name="Harris A."/>
            <person name="Allan A.C."/>
            <person name="Gleave A."/>
            <person name="Chen A."/>
            <person name="Janssen B.J."/>
            <person name="Plunkett B."/>
            <person name="Ampomah-Dwamena C."/>
            <person name="Voogd C."/>
            <person name="Leif D."/>
            <person name="Lafferty D."/>
            <person name="Souleyre E.J.F."/>
            <person name="Varkonyi-Gasic E."/>
            <person name="Gambi F."/>
            <person name="Hanley J."/>
            <person name="Yao J.L."/>
            <person name="Cheung J."/>
            <person name="David K.M."/>
            <person name="Warren B."/>
            <person name="Marsh K."/>
            <person name="Snowden K.C."/>
            <person name="Lin-Wang K."/>
            <person name="Brian L."/>
            <person name="Martinez-Sanchez M."/>
            <person name="Wang M."/>
            <person name="Ileperuma N."/>
            <person name="Macnee N."/>
            <person name="Campin R."/>
            <person name="McAtee P."/>
            <person name="Drummond R.S.M."/>
            <person name="Espley R.V."/>
            <person name="Ireland H.S."/>
            <person name="Wu R."/>
            <person name="Atkinson R.G."/>
            <person name="Karunairetnam S."/>
            <person name="Bulley S."/>
            <person name="Chunkath S."/>
            <person name="Hanley Z."/>
            <person name="Storey R."/>
            <person name="Thrimawithana A.H."/>
            <person name="Thomson S."/>
            <person name="David C."/>
            <person name="Testolin R."/>
            <person name="Huang H."/>
            <person name="Hellens R.P."/>
            <person name="Schaffer R.J."/>
        </authorList>
    </citation>
    <scope>NUCLEOTIDE SEQUENCE [LARGE SCALE GENOMIC DNA]</scope>
    <source>
        <strain evidence="8">cv. Red5</strain>
    </source>
</reference>
<dbReference type="SUPFAM" id="SSF90229">
    <property type="entry name" value="CCCH zinc finger"/>
    <property type="match status" value="1"/>
</dbReference>
<feature type="region of interest" description="Disordered" evidence="5">
    <location>
        <begin position="50"/>
        <end position="92"/>
    </location>
</feature>
<dbReference type="PANTHER" id="PTHR44489">
    <property type="match status" value="1"/>
</dbReference>
<dbReference type="SMART" id="SM00356">
    <property type="entry name" value="ZnF_C3H1"/>
    <property type="match status" value="2"/>
</dbReference>
<dbReference type="Proteomes" id="UP000241394">
    <property type="component" value="Chromosome LG22"/>
</dbReference>
<evidence type="ECO:0000259" key="6">
    <source>
        <dbReference type="PROSITE" id="PS50103"/>
    </source>
</evidence>
<dbReference type="InterPro" id="IPR036855">
    <property type="entry name" value="Znf_CCCH_sf"/>
</dbReference>
<keyword evidence="2 4" id="KW-0863">Zinc-finger</keyword>
<accession>A0A2R6PWH4</accession>
<dbReference type="OMA" id="RTHRSIY"/>
<proteinExistence type="predicted"/>
<organism evidence="7 8">
    <name type="scientific">Actinidia chinensis var. chinensis</name>
    <name type="common">Chinese soft-hair kiwi</name>
    <dbReference type="NCBI Taxonomy" id="1590841"/>
    <lineage>
        <taxon>Eukaryota</taxon>
        <taxon>Viridiplantae</taxon>
        <taxon>Streptophyta</taxon>
        <taxon>Embryophyta</taxon>
        <taxon>Tracheophyta</taxon>
        <taxon>Spermatophyta</taxon>
        <taxon>Magnoliopsida</taxon>
        <taxon>eudicotyledons</taxon>
        <taxon>Gunneridae</taxon>
        <taxon>Pentapetalae</taxon>
        <taxon>asterids</taxon>
        <taxon>Ericales</taxon>
        <taxon>Actinidiaceae</taxon>
        <taxon>Actinidia</taxon>
    </lineage>
</organism>
<evidence type="ECO:0000313" key="8">
    <source>
        <dbReference type="Proteomes" id="UP000241394"/>
    </source>
</evidence>
<feature type="compositionally biased region" description="Low complexity" evidence="5">
    <location>
        <begin position="71"/>
        <end position="82"/>
    </location>
</feature>
<comment type="caution">
    <text evidence="7">The sequence shown here is derived from an EMBL/GenBank/DDBJ whole genome shotgun (WGS) entry which is preliminary data.</text>
</comment>
<evidence type="ECO:0000256" key="5">
    <source>
        <dbReference type="SAM" id="MobiDB-lite"/>
    </source>
</evidence>
<evidence type="ECO:0000256" key="3">
    <source>
        <dbReference type="ARBA" id="ARBA00022833"/>
    </source>
</evidence>
<evidence type="ECO:0000256" key="4">
    <source>
        <dbReference type="PROSITE-ProRule" id="PRU00723"/>
    </source>
</evidence>
<reference evidence="7 8" key="1">
    <citation type="submission" date="2017-07" db="EMBL/GenBank/DDBJ databases">
        <title>An improved, manually edited Actinidia chinensis var. chinensis (kiwifruit) genome highlights the challenges associated with draft genomes and gene prediction in plants.</title>
        <authorList>
            <person name="Pilkington S."/>
            <person name="Crowhurst R."/>
            <person name="Hilario E."/>
            <person name="Nardozza S."/>
            <person name="Fraser L."/>
            <person name="Peng Y."/>
            <person name="Gunaseelan K."/>
            <person name="Simpson R."/>
            <person name="Tahir J."/>
            <person name="Deroles S."/>
            <person name="Templeton K."/>
            <person name="Luo Z."/>
            <person name="Davy M."/>
            <person name="Cheng C."/>
            <person name="Mcneilage M."/>
            <person name="Scaglione D."/>
            <person name="Liu Y."/>
            <person name="Zhang Q."/>
            <person name="Datson P."/>
            <person name="De Silva N."/>
            <person name="Gardiner S."/>
            <person name="Bassett H."/>
            <person name="Chagne D."/>
            <person name="Mccallum J."/>
            <person name="Dzierzon H."/>
            <person name="Deng C."/>
            <person name="Wang Y.-Y."/>
            <person name="Barron N."/>
            <person name="Manako K."/>
            <person name="Bowen J."/>
            <person name="Foster T."/>
            <person name="Erridge Z."/>
            <person name="Tiffin H."/>
            <person name="Waite C."/>
            <person name="Davies K."/>
            <person name="Grierson E."/>
            <person name="Laing W."/>
            <person name="Kirk R."/>
            <person name="Chen X."/>
            <person name="Wood M."/>
            <person name="Montefiori M."/>
            <person name="Brummell D."/>
            <person name="Schwinn K."/>
            <person name="Catanach A."/>
            <person name="Fullerton C."/>
            <person name="Li D."/>
            <person name="Meiyalaghan S."/>
            <person name="Nieuwenhuizen N."/>
            <person name="Read N."/>
            <person name="Prakash R."/>
            <person name="Hunter D."/>
            <person name="Zhang H."/>
            <person name="Mckenzie M."/>
            <person name="Knabel M."/>
            <person name="Harris A."/>
            <person name="Allan A."/>
            <person name="Chen A."/>
            <person name="Janssen B."/>
            <person name="Plunkett B."/>
            <person name="Dwamena C."/>
            <person name="Voogd C."/>
            <person name="Leif D."/>
            <person name="Lafferty D."/>
            <person name="Souleyre E."/>
            <person name="Varkonyi-Gasic E."/>
            <person name="Gambi F."/>
            <person name="Hanley J."/>
            <person name="Yao J.-L."/>
            <person name="Cheung J."/>
            <person name="David K."/>
            <person name="Warren B."/>
            <person name="Marsh K."/>
            <person name="Snowden K."/>
            <person name="Lin-Wang K."/>
            <person name="Brian L."/>
            <person name="Martinez-Sanchez M."/>
            <person name="Wang M."/>
            <person name="Ileperuma N."/>
            <person name="Macnee N."/>
            <person name="Campin R."/>
            <person name="Mcatee P."/>
            <person name="Drummond R."/>
            <person name="Espley R."/>
            <person name="Ireland H."/>
            <person name="Wu R."/>
            <person name="Atkinson R."/>
            <person name="Karunairetnam S."/>
            <person name="Bulley S."/>
            <person name="Chunkath S."/>
            <person name="Hanley Z."/>
            <person name="Storey R."/>
            <person name="Thrimawithana A."/>
            <person name="Thomson S."/>
            <person name="David C."/>
            <person name="Testolin R."/>
        </authorList>
    </citation>
    <scope>NUCLEOTIDE SEQUENCE [LARGE SCALE GENOMIC DNA]</scope>
    <source>
        <strain evidence="8">cv. Red5</strain>
        <tissue evidence="7">Young leaf</tissue>
    </source>
</reference>
<dbReference type="Gene3D" id="3.30.1370.210">
    <property type="match status" value="1"/>
</dbReference>
<dbReference type="InterPro" id="IPR044715">
    <property type="entry name" value="WDR86-like"/>
</dbReference>
<feature type="domain" description="C3H1-type" evidence="6">
    <location>
        <begin position="95"/>
        <end position="115"/>
    </location>
</feature>
<dbReference type="AlphaFoldDB" id="A0A2R6PWH4"/>
<protein>
    <submittedName>
        <fullName evidence="7">Zinc finger CCCH domain-containing protein</fullName>
    </submittedName>
</protein>
<dbReference type="STRING" id="1590841.A0A2R6PWH4"/>
<name>A0A2R6PWH4_ACTCC</name>
<gene>
    <name evidence="7" type="ORF">CEY00_Acc24615</name>
</gene>
<evidence type="ECO:0000256" key="2">
    <source>
        <dbReference type="ARBA" id="ARBA00022771"/>
    </source>
</evidence>
<sequence>MDVKASRRVAERTHRSIYYRLSGGTVNSICAIWLAGRCTCNPCRFLHMESPTSKPPKQSQNHRSNTWHRGSNNSFKNSSPSPIGGSGTESKTDRKTQTTVCQYWLSGNCLRGEKCEHLYFWFCGNGFSMVAKLERHDKAVAGIALPSGSDNLYTGYKDKTCVDVVSLLGEVGSLISESPWVFVGLPNAVKAWNIQTQAELNFTGPIRQVYAMVMDNEYYFSMSITIEFYYVSSWIIKSYFQ</sequence>
<dbReference type="OrthoDB" id="59941at2759"/>
<feature type="compositionally biased region" description="Polar residues" evidence="5">
    <location>
        <begin position="50"/>
        <end position="70"/>
    </location>
</feature>
<dbReference type="EMBL" id="NKQK01000022">
    <property type="protein sequence ID" value="PSR98025.1"/>
    <property type="molecule type" value="Genomic_DNA"/>
</dbReference>
<evidence type="ECO:0000313" key="7">
    <source>
        <dbReference type="EMBL" id="PSR98025.1"/>
    </source>
</evidence>
<feature type="zinc finger region" description="C3H1-type" evidence="4">
    <location>
        <begin position="95"/>
        <end position="115"/>
    </location>
</feature>
<keyword evidence="1 4" id="KW-0479">Metal-binding</keyword>
<dbReference type="Gramene" id="PSR98025">
    <property type="protein sequence ID" value="PSR98025"/>
    <property type="gene ID" value="CEY00_Acc24615"/>
</dbReference>